<dbReference type="InterPro" id="IPR012349">
    <property type="entry name" value="Split_barrel_FMN-bd"/>
</dbReference>
<reference evidence="2" key="1">
    <citation type="submission" date="2020-10" db="EMBL/GenBank/DDBJ databases">
        <authorList>
            <person name="Gilroy R."/>
        </authorList>
    </citation>
    <scope>NUCLEOTIDE SEQUENCE</scope>
    <source>
        <strain evidence="2">ChiBcec7-5410</strain>
    </source>
</reference>
<sequence>MMIDVVQFIKEAGMFFLATSENGQPKQRPFGGVMLLNDRIYFDTNTEKSVYKQMTANPQVSLCAFSKGCWMRIEGRAVPDHSPETLDAITERNPMLKKLREKEGDIFTSLYLEDATVEFHSGEKCESWKL</sequence>
<accession>A0A9D1H5A1</accession>
<evidence type="ECO:0000259" key="1">
    <source>
        <dbReference type="Pfam" id="PF01243"/>
    </source>
</evidence>
<dbReference type="InterPro" id="IPR011576">
    <property type="entry name" value="Pyridox_Oxase_N"/>
</dbReference>
<dbReference type="AlphaFoldDB" id="A0A9D1H5A1"/>
<protein>
    <submittedName>
        <fullName evidence="2">Pyridoxamine 5'-phosphate oxidase family protein</fullName>
    </submittedName>
</protein>
<feature type="domain" description="Pyridoxamine 5'-phosphate oxidase N-terminal" evidence="1">
    <location>
        <begin position="5"/>
        <end position="89"/>
    </location>
</feature>
<dbReference type="Gene3D" id="2.30.110.10">
    <property type="entry name" value="Electron Transport, Fmn-binding Protein, Chain A"/>
    <property type="match status" value="1"/>
</dbReference>
<dbReference type="Pfam" id="PF01243">
    <property type="entry name" value="PNPOx_N"/>
    <property type="match status" value="1"/>
</dbReference>
<evidence type="ECO:0000313" key="2">
    <source>
        <dbReference type="EMBL" id="HIT93786.1"/>
    </source>
</evidence>
<reference evidence="2" key="2">
    <citation type="journal article" date="2021" name="PeerJ">
        <title>Extensive microbial diversity within the chicken gut microbiome revealed by metagenomics and culture.</title>
        <authorList>
            <person name="Gilroy R."/>
            <person name="Ravi A."/>
            <person name="Getino M."/>
            <person name="Pursley I."/>
            <person name="Horton D.L."/>
            <person name="Alikhan N.F."/>
            <person name="Baker D."/>
            <person name="Gharbi K."/>
            <person name="Hall N."/>
            <person name="Watson M."/>
            <person name="Adriaenssens E.M."/>
            <person name="Foster-Nyarko E."/>
            <person name="Jarju S."/>
            <person name="Secka A."/>
            <person name="Antonio M."/>
            <person name="Oren A."/>
            <person name="Chaudhuri R.R."/>
            <person name="La Ragione R."/>
            <person name="Hildebrand F."/>
            <person name="Pallen M.J."/>
        </authorList>
    </citation>
    <scope>NUCLEOTIDE SEQUENCE</scope>
    <source>
        <strain evidence="2">ChiBcec7-5410</strain>
    </source>
</reference>
<dbReference type="SUPFAM" id="SSF50475">
    <property type="entry name" value="FMN-binding split barrel"/>
    <property type="match status" value="1"/>
</dbReference>
<dbReference type="Proteomes" id="UP000824160">
    <property type="component" value="Unassembled WGS sequence"/>
</dbReference>
<evidence type="ECO:0000313" key="3">
    <source>
        <dbReference type="Proteomes" id="UP000824160"/>
    </source>
</evidence>
<proteinExistence type="predicted"/>
<organism evidence="2 3">
    <name type="scientific">Candidatus Faecivivens stercoripullorum</name>
    <dbReference type="NCBI Taxonomy" id="2840805"/>
    <lineage>
        <taxon>Bacteria</taxon>
        <taxon>Bacillati</taxon>
        <taxon>Bacillota</taxon>
        <taxon>Clostridia</taxon>
        <taxon>Eubacteriales</taxon>
        <taxon>Oscillospiraceae</taxon>
        <taxon>Oscillospiraceae incertae sedis</taxon>
        <taxon>Candidatus Faecivivens</taxon>
    </lineage>
</organism>
<dbReference type="EMBL" id="DVLW01000032">
    <property type="protein sequence ID" value="HIT93786.1"/>
    <property type="molecule type" value="Genomic_DNA"/>
</dbReference>
<gene>
    <name evidence="2" type="ORF">IAC43_01225</name>
</gene>
<comment type="caution">
    <text evidence="2">The sequence shown here is derived from an EMBL/GenBank/DDBJ whole genome shotgun (WGS) entry which is preliminary data.</text>
</comment>
<name>A0A9D1H5A1_9FIRM</name>